<evidence type="ECO:0000313" key="1">
    <source>
        <dbReference type="EMBL" id="NYG55842.1"/>
    </source>
</evidence>
<keyword evidence="2" id="KW-1185">Reference proteome</keyword>
<dbReference type="Pfam" id="PF04229">
    <property type="entry name" value="GrpB"/>
    <property type="match status" value="1"/>
</dbReference>
<dbReference type="PANTHER" id="PTHR34822:SF1">
    <property type="entry name" value="GRPB FAMILY PROTEIN"/>
    <property type="match status" value="1"/>
</dbReference>
<dbReference type="Proteomes" id="UP000544110">
    <property type="component" value="Unassembled WGS sequence"/>
</dbReference>
<dbReference type="InterPro" id="IPR007344">
    <property type="entry name" value="GrpB/CoaE"/>
</dbReference>
<dbReference type="SUPFAM" id="SSF81301">
    <property type="entry name" value="Nucleotidyltransferase"/>
    <property type="match status" value="1"/>
</dbReference>
<dbReference type="EMBL" id="JACCAC010000001">
    <property type="protein sequence ID" value="NYG55842.1"/>
    <property type="molecule type" value="Genomic_DNA"/>
</dbReference>
<dbReference type="PANTHER" id="PTHR34822">
    <property type="entry name" value="GRPB DOMAIN PROTEIN (AFU_ORTHOLOGUE AFUA_1G01530)"/>
    <property type="match status" value="1"/>
</dbReference>
<gene>
    <name evidence="1" type="ORF">BJ989_002146</name>
</gene>
<name>A0A7Y9UM85_9ACTN</name>
<evidence type="ECO:0000313" key="2">
    <source>
        <dbReference type="Proteomes" id="UP000544110"/>
    </source>
</evidence>
<dbReference type="InterPro" id="IPR043519">
    <property type="entry name" value="NT_sf"/>
</dbReference>
<accession>A0A7Y9UM85</accession>
<protein>
    <submittedName>
        <fullName evidence="1">GrpB-like predicted nucleotidyltransferase (UPF0157 family)</fullName>
    </submittedName>
</protein>
<dbReference type="RefSeq" id="WP_218848795.1">
    <property type="nucleotide sequence ID" value="NZ_JACCAC010000001.1"/>
</dbReference>
<reference evidence="1 2" key="1">
    <citation type="submission" date="2020-07" db="EMBL/GenBank/DDBJ databases">
        <title>Sequencing the genomes of 1000 actinobacteria strains.</title>
        <authorList>
            <person name="Klenk H.-P."/>
        </authorList>
    </citation>
    <scope>NUCLEOTIDE SEQUENCE [LARGE SCALE GENOMIC DNA]</scope>
    <source>
        <strain evidence="1 2">DSM 24552</strain>
    </source>
</reference>
<dbReference type="AlphaFoldDB" id="A0A7Y9UM85"/>
<dbReference type="Gene3D" id="3.30.460.10">
    <property type="entry name" value="Beta Polymerase, domain 2"/>
    <property type="match status" value="1"/>
</dbReference>
<comment type="caution">
    <text evidence="1">The sequence shown here is derived from an EMBL/GenBank/DDBJ whole genome shotgun (WGS) entry which is preliminary data.</text>
</comment>
<organism evidence="1 2">
    <name type="scientific">Nocardioides perillae</name>
    <dbReference type="NCBI Taxonomy" id="1119534"/>
    <lineage>
        <taxon>Bacteria</taxon>
        <taxon>Bacillati</taxon>
        <taxon>Actinomycetota</taxon>
        <taxon>Actinomycetes</taxon>
        <taxon>Propionibacteriales</taxon>
        <taxon>Nocardioidaceae</taxon>
        <taxon>Nocardioides</taxon>
    </lineage>
</organism>
<dbReference type="GO" id="GO:0016740">
    <property type="term" value="F:transferase activity"/>
    <property type="evidence" value="ECO:0007669"/>
    <property type="project" value="UniProtKB-KW"/>
</dbReference>
<keyword evidence="1" id="KW-0808">Transferase</keyword>
<sequence length="204" mass="22555">MRTHPLWRPFALADLAEVAQARVGAPPPRLVTVVPYDPAWPEAYEQVAARVRSALGDAVLTLEHVGSTAVPGLAAKAVVDVDLTVADPADEASWLPPLERAGFVLRVREPGWDEHRVLTLESPVTNLHVWPPGAPEPARHVLFRDWLRRDAVDREAYAALKLALGRRGFTDGMDYNNHKAALVYDVYERAFAADPAHPHDPHPR</sequence>
<proteinExistence type="predicted"/>